<dbReference type="STRING" id="1225564.AA309_01710"/>
<dbReference type="RefSeq" id="WP_047187328.1">
    <property type="nucleotide sequence ID" value="NZ_LCYG01000005.1"/>
</dbReference>
<dbReference type="EMBL" id="LCYG01000005">
    <property type="protein sequence ID" value="KLK94778.1"/>
    <property type="molecule type" value="Genomic_DNA"/>
</dbReference>
<evidence type="ECO:0000256" key="1">
    <source>
        <dbReference type="ARBA" id="ARBA00023015"/>
    </source>
</evidence>
<dbReference type="PATRIC" id="fig|1225564.3.peg.4932"/>
<dbReference type="GO" id="GO:0003677">
    <property type="term" value="F:DNA binding"/>
    <property type="evidence" value="ECO:0007669"/>
    <property type="project" value="UniProtKB-KW"/>
</dbReference>
<comment type="caution">
    <text evidence="5">The sequence shown here is derived from an EMBL/GenBank/DDBJ whole genome shotgun (WGS) entry which is preliminary data.</text>
</comment>
<gene>
    <name evidence="5" type="ORF">AA309_01710</name>
</gene>
<dbReference type="Gene3D" id="1.10.10.10">
    <property type="entry name" value="Winged helix-like DNA-binding domain superfamily/Winged helix DNA-binding domain"/>
    <property type="match status" value="1"/>
</dbReference>
<dbReference type="PANTHER" id="PTHR43537">
    <property type="entry name" value="TRANSCRIPTIONAL REGULATOR, GNTR FAMILY"/>
    <property type="match status" value="1"/>
</dbReference>
<dbReference type="Proteomes" id="UP000035489">
    <property type="component" value="Unassembled WGS sequence"/>
</dbReference>
<dbReference type="SUPFAM" id="SSF46785">
    <property type="entry name" value="Winged helix' DNA-binding domain"/>
    <property type="match status" value="1"/>
</dbReference>
<dbReference type="AlphaFoldDB" id="A0A0H1RHU5"/>
<proteinExistence type="predicted"/>
<dbReference type="PROSITE" id="PS50949">
    <property type="entry name" value="HTH_GNTR"/>
    <property type="match status" value="1"/>
</dbReference>
<evidence type="ECO:0000313" key="6">
    <source>
        <dbReference type="Proteomes" id="UP000035489"/>
    </source>
</evidence>
<dbReference type="InterPro" id="IPR036388">
    <property type="entry name" value="WH-like_DNA-bd_sf"/>
</dbReference>
<keyword evidence="6" id="KW-1185">Reference proteome</keyword>
<dbReference type="SMART" id="SM00895">
    <property type="entry name" value="FCD"/>
    <property type="match status" value="1"/>
</dbReference>
<protein>
    <submittedName>
        <fullName evidence="5">GntR family transcriptional regulator</fullName>
    </submittedName>
</protein>
<evidence type="ECO:0000256" key="3">
    <source>
        <dbReference type="ARBA" id="ARBA00023163"/>
    </source>
</evidence>
<dbReference type="SUPFAM" id="SSF48008">
    <property type="entry name" value="GntR ligand-binding domain-like"/>
    <property type="match status" value="1"/>
</dbReference>
<dbReference type="PANTHER" id="PTHR43537:SF24">
    <property type="entry name" value="GLUCONATE OPERON TRANSCRIPTIONAL REPRESSOR"/>
    <property type="match status" value="1"/>
</dbReference>
<keyword evidence="2" id="KW-0238">DNA-binding</keyword>
<dbReference type="InterPro" id="IPR011711">
    <property type="entry name" value="GntR_C"/>
</dbReference>
<organism evidence="5 6">
    <name type="scientific">Microvirga vignae</name>
    <dbReference type="NCBI Taxonomy" id="1225564"/>
    <lineage>
        <taxon>Bacteria</taxon>
        <taxon>Pseudomonadati</taxon>
        <taxon>Pseudomonadota</taxon>
        <taxon>Alphaproteobacteria</taxon>
        <taxon>Hyphomicrobiales</taxon>
        <taxon>Methylobacteriaceae</taxon>
        <taxon>Microvirga</taxon>
    </lineage>
</organism>
<dbReference type="PRINTS" id="PR00035">
    <property type="entry name" value="HTHGNTR"/>
</dbReference>
<evidence type="ECO:0000259" key="4">
    <source>
        <dbReference type="PROSITE" id="PS50949"/>
    </source>
</evidence>
<dbReference type="CDD" id="cd07377">
    <property type="entry name" value="WHTH_GntR"/>
    <property type="match status" value="1"/>
</dbReference>
<sequence>MMLRSPSEELAVLRTSSLAAVVEREVERLILNGRFSPGERINENKLASELGTSRGPVREAIRALEGSGLIVSVRNRGSFIRRLSVQEVREVYEIRSALFGLAGKLLAERVTADQLERLNGYVTGMEEASRERNFDAYYPLNLAFHEFIVDSAGNAMLAQQYRSFVKKLHLFRARSLVQGGGLGVSNKEHREMLSAITARDPVWAHEAHCRHVVSARDRLLNVIEAEAGKPDRT</sequence>
<dbReference type="InterPro" id="IPR000524">
    <property type="entry name" value="Tscrpt_reg_HTH_GntR"/>
</dbReference>
<evidence type="ECO:0000256" key="2">
    <source>
        <dbReference type="ARBA" id="ARBA00023125"/>
    </source>
</evidence>
<dbReference type="Pfam" id="PF00392">
    <property type="entry name" value="GntR"/>
    <property type="match status" value="1"/>
</dbReference>
<dbReference type="Gene3D" id="1.20.120.530">
    <property type="entry name" value="GntR ligand-binding domain-like"/>
    <property type="match status" value="1"/>
</dbReference>
<reference evidence="5 6" key="1">
    <citation type="submission" date="2015-05" db="EMBL/GenBank/DDBJ databases">
        <title>Draft genome sequence of Microvirga vignae strain BR3299, a novel nitrogen fixing bacteria isolated from Brazil semi-aired region.</title>
        <authorList>
            <person name="Zilli J.E."/>
            <person name="Passos S.R."/>
            <person name="Leite J."/>
            <person name="Baldani J.I."/>
            <person name="Xavier G.R."/>
            <person name="Rumjaneck N.G."/>
            <person name="Simoes-Araujo J.L."/>
        </authorList>
    </citation>
    <scope>NUCLEOTIDE SEQUENCE [LARGE SCALE GENOMIC DNA]</scope>
    <source>
        <strain evidence="5 6">BR3299</strain>
    </source>
</reference>
<dbReference type="InterPro" id="IPR036390">
    <property type="entry name" value="WH_DNA-bd_sf"/>
</dbReference>
<keyword evidence="3" id="KW-0804">Transcription</keyword>
<evidence type="ECO:0000313" key="5">
    <source>
        <dbReference type="EMBL" id="KLK94778.1"/>
    </source>
</evidence>
<dbReference type="SMART" id="SM00345">
    <property type="entry name" value="HTH_GNTR"/>
    <property type="match status" value="1"/>
</dbReference>
<accession>A0A0H1RHU5</accession>
<dbReference type="OrthoDB" id="9788098at2"/>
<dbReference type="GO" id="GO:0003700">
    <property type="term" value="F:DNA-binding transcription factor activity"/>
    <property type="evidence" value="ECO:0007669"/>
    <property type="project" value="InterPro"/>
</dbReference>
<keyword evidence="1" id="KW-0805">Transcription regulation</keyword>
<name>A0A0H1RHU5_9HYPH</name>
<feature type="domain" description="HTH gntR-type" evidence="4">
    <location>
        <begin position="16"/>
        <end position="83"/>
    </location>
</feature>
<dbReference type="InterPro" id="IPR008920">
    <property type="entry name" value="TF_FadR/GntR_C"/>
</dbReference>
<dbReference type="Pfam" id="PF07729">
    <property type="entry name" value="FCD"/>
    <property type="match status" value="1"/>
</dbReference>